<dbReference type="GO" id="GO:0005829">
    <property type="term" value="C:cytosol"/>
    <property type="evidence" value="ECO:0007669"/>
    <property type="project" value="TreeGrafter"/>
</dbReference>
<sequence length="881" mass="97159">MLLVGDLRFLCSLVVVLVGWFLARWKWRRWAARNAEIRRRMALAREESDRIELEAAAGYSSYGPALAAEPVAEERAIGLGWSPGRSPSQHQCEVCLSPTTTRCKQCKAVRYWSAFFSKEFKQDGIQSSQNYVGSEGTRTTESVESSSGEQIFSSPILNLPSKNNETEKETSQWQRTDINGKALVNSLPDECSSSTSSTDMSVASDCNLKDSNRSEGQSTFTNVESMKPLLSQQPRITNSKYGMDASSFSNQLKSGNIQTDEKSELSTSSGRTAAGSQHSLPEMSVSSSDFWGGTVEPIRSKTDGLDKFGEVNMSNSGSKCIPFSGKINVHVKVLGADMNKVREDDTCPVTSVPEASTSSEVCEDGLKFRGPLSLSSNGSSECSPKEEAQLSSSDACQAQISEGHVPSKHAINNSSLQSSACKQLDHENDLTNGILDAKKCQQNDSVRRRSFDAHLSSSTCIRKPAVLNVKSIESECAHRDGACSLDSSGHLPCAKSGTDPSARRVMDQFRASNFSRHGTLGAENGITRYEGSFPYELFVKLYTWKERELCPSGLINCGNSCYANAILQCLTFTPPLTAYFLQGFHAKACQKKEWCFTCEFEMLIKKAKEGKSPVSPSRMLSHMQHIGSHMGSGKQEDAHEFLRCAIDAMQFVCLKEAGVHKASSLDEETTLLGLTFGGYLQSKIECMGCGGTSKQHERIMDLTVEIGGEIETLEDSLSLFTRSEMLDGENKYYCRRCNSYEQAEKKLRVSEAPNVLTIALKRFQLGTFGKLNKAVKFPEVLNLAPYMSGTSDKCPIYQLYGIVVHLDVMNSAVSGHYVCYIKNNEGRWFKADDSMVRAVDLENVLSQEAYMLFYARCSPRAPRLIRSSIIPRDPRKAKTIS</sequence>
<organism evidence="4">
    <name type="scientific">Sesamum radiatum</name>
    <name type="common">Black benniseed</name>
    <dbReference type="NCBI Taxonomy" id="300843"/>
    <lineage>
        <taxon>Eukaryota</taxon>
        <taxon>Viridiplantae</taxon>
        <taxon>Streptophyta</taxon>
        <taxon>Embryophyta</taxon>
        <taxon>Tracheophyta</taxon>
        <taxon>Spermatophyta</taxon>
        <taxon>Magnoliopsida</taxon>
        <taxon>eudicotyledons</taxon>
        <taxon>Gunneridae</taxon>
        <taxon>Pentapetalae</taxon>
        <taxon>asterids</taxon>
        <taxon>lamiids</taxon>
        <taxon>Lamiales</taxon>
        <taxon>Pedaliaceae</taxon>
        <taxon>Sesamum</taxon>
    </lineage>
</organism>
<dbReference type="AlphaFoldDB" id="A0AAW2SIM0"/>
<dbReference type="SUPFAM" id="SSF54001">
    <property type="entry name" value="Cysteine proteinases"/>
    <property type="match status" value="1"/>
</dbReference>
<dbReference type="Gene3D" id="3.90.70.10">
    <property type="entry name" value="Cysteine proteinases"/>
    <property type="match status" value="1"/>
</dbReference>
<dbReference type="GO" id="GO:0004843">
    <property type="term" value="F:cysteine-type deubiquitinase activity"/>
    <property type="evidence" value="ECO:0007669"/>
    <property type="project" value="InterPro"/>
</dbReference>
<comment type="caution">
    <text evidence="4">The sequence shown here is derived from an EMBL/GenBank/DDBJ whole genome shotgun (WGS) entry which is preliminary data.</text>
</comment>
<dbReference type="InterPro" id="IPR018200">
    <property type="entry name" value="USP_CS"/>
</dbReference>
<dbReference type="PROSITE" id="PS00972">
    <property type="entry name" value="USP_1"/>
    <property type="match status" value="1"/>
</dbReference>
<dbReference type="PANTHER" id="PTHR24006:SF874">
    <property type="entry name" value="UBIQUITIN CARBOXYL-TERMINAL HYDROLASE 16"/>
    <property type="match status" value="1"/>
</dbReference>
<comment type="similarity">
    <text evidence="1">Belongs to the peptidase C19 family.</text>
</comment>
<accession>A0AAW2SIM0</accession>
<dbReference type="GO" id="GO:0016579">
    <property type="term" value="P:protein deubiquitination"/>
    <property type="evidence" value="ECO:0007669"/>
    <property type="project" value="InterPro"/>
</dbReference>
<feature type="compositionally biased region" description="Low complexity" evidence="2">
    <location>
        <begin position="192"/>
        <end position="205"/>
    </location>
</feature>
<dbReference type="EMBL" id="JACGWJ010000010">
    <property type="protein sequence ID" value="KAL0392376.1"/>
    <property type="molecule type" value="Genomic_DNA"/>
</dbReference>
<dbReference type="InterPro" id="IPR050164">
    <property type="entry name" value="Peptidase_C19"/>
</dbReference>
<dbReference type="Pfam" id="PF00443">
    <property type="entry name" value="UCH"/>
    <property type="match status" value="1"/>
</dbReference>
<gene>
    <name evidence="4" type="ORF">Sradi_2460400</name>
</gene>
<dbReference type="InterPro" id="IPR001394">
    <property type="entry name" value="Peptidase_C19_UCH"/>
</dbReference>
<feature type="compositionally biased region" description="Polar residues" evidence="2">
    <location>
        <begin position="214"/>
        <end position="258"/>
    </location>
</feature>
<feature type="compositionally biased region" description="Polar residues" evidence="2">
    <location>
        <begin position="265"/>
        <end position="289"/>
    </location>
</feature>
<dbReference type="InterPro" id="IPR038765">
    <property type="entry name" value="Papain-like_cys_pep_sf"/>
</dbReference>
<keyword evidence="4" id="KW-0378">Hydrolase</keyword>
<dbReference type="FunFam" id="3.90.70.10:FF:000026">
    <property type="entry name" value="Ubiquitin carboxyl-terminal hydrolase 15"/>
    <property type="match status" value="1"/>
</dbReference>
<protein>
    <submittedName>
        <fullName evidence="4">Ubiquitin carboxyl-terminal hydrolase 16</fullName>
    </submittedName>
</protein>
<reference evidence="4" key="1">
    <citation type="submission" date="2020-06" db="EMBL/GenBank/DDBJ databases">
        <authorList>
            <person name="Li T."/>
            <person name="Hu X."/>
            <person name="Zhang T."/>
            <person name="Song X."/>
            <person name="Zhang H."/>
            <person name="Dai N."/>
            <person name="Sheng W."/>
            <person name="Hou X."/>
            <person name="Wei L."/>
        </authorList>
    </citation>
    <scope>NUCLEOTIDE SEQUENCE</scope>
    <source>
        <strain evidence="4">G02</strain>
        <tissue evidence="4">Leaf</tissue>
    </source>
</reference>
<dbReference type="PANTHER" id="PTHR24006">
    <property type="entry name" value="UBIQUITIN CARBOXYL-TERMINAL HYDROLASE"/>
    <property type="match status" value="1"/>
</dbReference>
<dbReference type="PROSITE" id="PS50235">
    <property type="entry name" value="USP_3"/>
    <property type="match status" value="1"/>
</dbReference>
<name>A0AAW2SIM0_SESRA</name>
<evidence type="ECO:0000313" key="4">
    <source>
        <dbReference type="EMBL" id="KAL0392376.1"/>
    </source>
</evidence>
<evidence type="ECO:0000256" key="1">
    <source>
        <dbReference type="ARBA" id="ARBA00009085"/>
    </source>
</evidence>
<reference evidence="4" key="2">
    <citation type="journal article" date="2024" name="Plant">
        <title>Genomic evolution and insights into agronomic trait innovations of Sesamum species.</title>
        <authorList>
            <person name="Miao H."/>
            <person name="Wang L."/>
            <person name="Qu L."/>
            <person name="Liu H."/>
            <person name="Sun Y."/>
            <person name="Le M."/>
            <person name="Wang Q."/>
            <person name="Wei S."/>
            <person name="Zheng Y."/>
            <person name="Lin W."/>
            <person name="Duan Y."/>
            <person name="Cao H."/>
            <person name="Xiong S."/>
            <person name="Wang X."/>
            <person name="Wei L."/>
            <person name="Li C."/>
            <person name="Ma Q."/>
            <person name="Ju M."/>
            <person name="Zhao R."/>
            <person name="Li G."/>
            <person name="Mu C."/>
            <person name="Tian Q."/>
            <person name="Mei H."/>
            <person name="Zhang T."/>
            <person name="Gao T."/>
            <person name="Zhang H."/>
        </authorList>
    </citation>
    <scope>NUCLEOTIDE SEQUENCE</scope>
    <source>
        <strain evidence="4">G02</strain>
    </source>
</reference>
<dbReference type="InterPro" id="IPR028889">
    <property type="entry name" value="USP"/>
</dbReference>
<evidence type="ECO:0000256" key="2">
    <source>
        <dbReference type="SAM" id="MobiDB-lite"/>
    </source>
</evidence>
<proteinExistence type="inferred from homology"/>
<dbReference type="GO" id="GO:0005634">
    <property type="term" value="C:nucleus"/>
    <property type="evidence" value="ECO:0007669"/>
    <property type="project" value="TreeGrafter"/>
</dbReference>
<feature type="domain" description="USP" evidence="3">
    <location>
        <begin position="552"/>
        <end position="857"/>
    </location>
</feature>
<feature type="region of interest" description="Disordered" evidence="2">
    <location>
        <begin position="129"/>
        <end position="291"/>
    </location>
</feature>
<evidence type="ECO:0000259" key="3">
    <source>
        <dbReference type="PROSITE" id="PS50235"/>
    </source>
</evidence>
<feature type="compositionally biased region" description="Polar residues" evidence="2">
    <location>
        <begin position="129"/>
        <end position="163"/>
    </location>
</feature>